<dbReference type="SUPFAM" id="SSF103481">
    <property type="entry name" value="Multidrug resistance efflux transporter EmrE"/>
    <property type="match status" value="2"/>
</dbReference>
<dbReference type="PANTHER" id="PTHR22911">
    <property type="entry name" value="ACYL-MALONYL CONDENSING ENZYME-RELATED"/>
    <property type="match status" value="1"/>
</dbReference>
<organism evidence="3 4">
    <name type="scientific">Wenzhouxiangella sediminis</name>
    <dbReference type="NCBI Taxonomy" id="1792836"/>
    <lineage>
        <taxon>Bacteria</taxon>
        <taxon>Pseudomonadati</taxon>
        <taxon>Pseudomonadota</taxon>
        <taxon>Gammaproteobacteria</taxon>
        <taxon>Chromatiales</taxon>
        <taxon>Wenzhouxiangellaceae</taxon>
        <taxon>Wenzhouxiangella</taxon>
    </lineage>
</organism>
<accession>A0A3E1KAZ1</accession>
<evidence type="ECO:0000313" key="4">
    <source>
        <dbReference type="Proteomes" id="UP000260351"/>
    </source>
</evidence>
<feature type="transmembrane region" description="Helical" evidence="1">
    <location>
        <begin position="90"/>
        <end position="112"/>
    </location>
</feature>
<evidence type="ECO:0000313" key="3">
    <source>
        <dbReference type="EMBL" id="RFF31616.1"/>
    </source>
</evidence>
<keyword evidence="1" id="KW-1133">Transmembrane helix</keyword>
<dbReference type="Pfam" id="PF00892">
    <property type="entry name" value="EamA"/>
    <property type="match status" value="2"/>
</dbReference>
<feature type="transmembrane region" description="Helical" evidence="1">
    <location>
        <begin position="271"/>
        <end position="287"/>
    </location>
</feature>
<feature type="domain" description="EamA" evidence="2">
    <location>
        <begin position="143"/>
        <end position="286"/>
    </location>
</feature>
<feature type="transmembrane region" description="Helical" evidence="1">
    <location>
        <begin position="174"/>
        <end position="193"/>
    </location>
</feature>
<dbReference type="Proteomes" id="UP000260351">
    <property type="component" value="Unassembled WGS sequence"/>
</dbReference>
<dbReference type="EMBL" id="QUZK01000018">
    <property type="protein sequence ID" value="RFF31616.1"/>
    <property type="molecule type" value="Genomic_DNA"/>
</dbReference>
<feature type="domain" description="EamA" evidence="2">
    <location>
        <begin position="2"/>
        <end position="134"/>
    </location>
</feature>
<protein>
    <submittedName>
        <fullName evidence="3">EamA family transporter</fullName>
    </submittedName>
</protein>
<dbReference type="RefSeq" id="WP_116649923.1">
    <property type="nucleotide sequence ID" value="NZ_QUZK01000018.1"/>
</dbReference>
<proteinExistence type="predicted"/>
<dbReference type="GO" id="GO:0016020">
    <property type="term" value="C:membrane"/>
    <property type="evidence" value="ECO:0007669"/>
    <property type="project" value="InterPro"/>
</dbReference>
<name>A0A3E1KAZ1_9GAMM</name>
<keyword evidence="4" id="KW-1185">Reference proteome</keyword>
<keyword evidence="1" id="KW-0472">Membrane</keyword>
<feature type="transmembrane region" description="Helical" evidence="1">
    <location>
        <begin position="213"/>
        <end position="236"/>
    </location>
</feature>
<sequence>MKTLLLLALITVSEATIGVFVKLTDGRIPVHTLTFYAMGFAAIFLFAARWLATREPPRFPFGNVKDTFIIGVLIAAQGGFFNFAMSLVPIANAVIFWSIAPFFVFIFSWAFLGEKARPAYIVIFGLAMVGIVLANPLGDGYTLGNLVALSTGAIYAAMVTYMRYEGMTETGNDIAWSLLAAALVLSPSVLLFGSGTPLETIQYPALGDITLPAITWAVGLGVISTGFAYFGISIVLKSISANVYALVDIIVSPVVAATFGWLIFSETPGERTIYGGALLLVAGFWLTRRMSKGKEHAPAHPCHTQQGANTC</sequence>
<feature type="transmembrane region" description="Helical" evidence="1">
    <location>
        <begin position="64"/>
        <end position="84"/>
    </location>
</feature>
<feature type="transmembrane region" description="Helical" evidence="1">
    <location>
        <begin position="243"/>
        <end position="265"/>
    </location>
</feature>
<feature type="transmembrane region" description="Helical" evidence="1">
    <location>
        <begin position="143"/>
        <end position="162"/>
    </location>
</feature>
<comment type="caution">
    <text evidence="3">The sequence shown here is derived from an EMBL/GenBank/DDBJ whole genome shotgun (WGS) entry which is preliminary data.</text>
</comment>
<feature type="transmembrane region" description="Helical" evidence="1">
    <location>
        <begin position="119"/>
        <end position="137"/>
    </location>
</feature>
<reference evidence="3 4" key="1">
    <citation type="submission" date="2018-08" db="EMBL/GenBank/DDBJ databases">
        <title>Wenzhouxiangella salilacus sp. nov., a novel bacterium isolated from a saline lake in Xinjiang Province, China.</title>
        <authorList>
            <person name="Han S."/>
        </authorList>
    </citation>
    <scope>NUCLEOTIDE SEQUENCE [LARGE SCALE GENOMIC DNA]</scope>
    <source>
        <strain evidence="3 4">XDB06</strain>
    </source>
</reference>
<dbReference type="InterPro" id="IPR000620">
    <property type="entry name" value="EamA_dom"/>
</dbReference>
<keyword evidence="1" id="KW-0812">Transmembrane</keyword>
<feature type="transmembrane region" description="Helical" evidence="1">
    <location>
        <begin position="31"/>
        <end position="52"/>
    </location>
</feature>
<evidence type="ECO:0000259" key="2">
    <source>
        <dbReference type="Pfam" id="PF00892"/>
    </source>
</evidence>
<dbReference type="OrthoDB" id="5148831at2"/>
<evidence type="ECO:0000256" key="1">
    <source>
        <dbReference type="SAM" id="Phobius"/>
    </source>
</evidence>
<dbReference type="InterPro" id="IPR037185">
    <property type="entry name" value="EmrE-like"/>
</dbReference>
<gene>
    <name evidence="3" type="ORF">DZC52_04480</name>
</gene>
<dbReference type="AlphaFoldDB" id="A0A3E1KAZ1"/>